<evidence type="ECO:0000313" key="8">
    <source>
        <dbReference type="Proteomes" id="UP000054321"/>
    </source>
</evidence>
<keyword evidence="8" id="KW-1185">Reference proteome</keyword>
<evidence type="ECO:0000313" key="7">
    <source>
        <dbReference type="EMBL" id="KIM98521.1"/>
    </source>
</evidence>
<evidence type="ECO:0000256" key="6">
    <source>
        <dbReference type="ARBA" id="ARBA00023136"/>
    </source>
</evidence>
<sequence length="334" mass="37269">MPRTVHGYLISSTKSASVSLRECRRTSQKHVYTHPDANVDIVFVHGLNGDPRRSWVGKNGTFWPTQLLPATLKSAQARILVYGYNADLFAFSNGQNASSDMIHNHAQSLLTQLTLERKFEEKTSHPIIFVCHSLGGILVKKALEISQGYINDLRSIFISTYGLMFLGTPHNGADPAKWDVILQGMVSALIPKRIMDTEAPLVRTLQKNNETLQNINIAFLDIISRFEVCMVHEIIKSDLHGTRAFVVDQGSAAPLLPNVLYFGIEANHSDMCKFDSKNSPGYLNISSTLKSWVKECVPVIRERQIVERQVEQQKPVAVTAGMHNEVNNSTLMSP</sequence>
<organism evidence="7 8">
    <name type="scientific">Oidiodendron maius (strain Zn)</name>
    <dbReference type="NCBI Taxonomy" id="913774"/>
    <lineage>
        <taxon>Eukaryota</taxon>
        <taxon>Fungi</taxon>
        <taxon>Dikarya</taxon>
        <taxon>Ascomycota</taxon>
        <taxon>Pezizomycotina</taxon>
        <taxon>Leotiomycetes</taxon>
        <taxon>Leotiomycetes incertae sedis</taxon>
        <taxon>Myxotrichaceae</taxon>
        <taxon>Oidiodendron</taxon>
    </lineage>
</organism>
<dbReference type="OrthoDB" id="5086500at2759"/>
<protein>
    <submittedName>
        <fullName evidence="7">Uncharacterized protein</fullName>
    </submittedName>
</protein>
<name>A0A0C3H7X8_OIDMZ</name>
<keyword evidence="5" id="KW-0496">Mitochondrion</keyword>
<reference evidence="7 8" key="1">
    <citation type="submission" date="2014-04" db="EMBL/GenBank/DDBJ databases">
        <authorList>
            <consortium name="DOE Joint Genome Institute"/>
            <person name="Kuo A."/>
            <person name="Martino E."/>
            <person name="Perotto S."/>
            <person name="Kohler A."/>
            <person name="Nagy L.G."/>
            <person name="Floudas D."/>
            <person name="Copeland A."/>
            <person name="Barry K.W."/>
            <person name="Cichocki N."/>
            <person name="Veneault-Fourrey C."/>
            <person name="LaButti K."/>
            <person name="Lindquist E.A."/>
            <person name="Lipzen A."/>
            <person name="Lundell T."/>
            <person name="Morin E."/>
            <person name="Murat C."/>
            <person name="Sun H."/>
            <person name="Tunlid A."/>
            <person name="Henrissat B."/>
            <person name="Grigoriev I.V."/>
            <person name="Hibbett D.S."/>
            <person name="Martin F."/>
            <person name="Nordberg H.P."/>
            <person name="Cantor M.N."/>
            <person name="Hua S.X."/>
        </authorList>
    </citation>
    <scope>NUCLEOTIDE SEQUENCE [LARGE SCALE GENOMIC DNA]</scope>
    <source>
        <strain evidence="7 8">Zn</strain>
    </source>
</reference>
<dbReference type="Proteomes" id="UP000054321">
    <property type="component" value="Unassembled WGS sequence"/>
</dbReference>
<evidence type="ECO:0000256" key="4">
    <source>
        <dbReference type="ARBA" id="ARBA00022824"/>
    </source>
</evidence>
<evidence type="ECO:0000256" key="3">
    <source>
        <dbReference type="ARBA" id="ARBA00004370"/>
    </source>
</evidence>
<dbReference type="SUPFAM" id="SSF53474">
    <property type="entry name" value="alpha/beta-Hydrolases"/>
    <property type="match status" value="1"/>
</dbReference>
<keyword evidence="4" id="KW-0256">Endoplasmic reticulum</keyword>
<reference evidence="8" key="2">
    <citation type="submission" date="2015-01" db="EMBL/GenBank/DDBJ databases">
        <title>Evolutionary Origins and Diversification of the Mycorrhizal Mutualists.</title>
        <authorList>
            <consortium name="DOE Joint Genome Institute"/>
            <consortium name="Mycorrhizal Genomics Consortium"/>
            <person name="Kohler A."/>
            <person name="Kuo A."/>
            <person name="Nagy L.G."/>
            <person name="Floudas D."/>
            <person name="Copeland A."/>
            <person name="Barry K.W."/>
            <person name="Cichocki N."/>
            <person name="Veneault-Fourrey C."/>
            <person name="LaButti K."/>
            <person name="Lindquist E.A."/>
            <person name="Lipzen A."/>
            <person name="Lundell T."/>
            <person name="Morin E."/>
            <person name="Murat C."/>
            <person name="Riley R."/>
            <person name="Ohm R."/>
            <person name="Sun H."/>
            <person name="Tunlid A."/>
            <person name="Henrissat B."/>
            <person name="Grigoriev I.V."/>
            <person name="Hibbett D.S."/>
            <person name="Martin F."/>
        </authorList>
    </citation>
    <scope>NUCLEOTIDE SEQUENCE [LARGE SCALE GENOMIC DNA]</scope>
    <source>
        <strain evidence="8">Zn</strain>
    </source>
</reference>
<evidence type="ECO:0000256" key="2">
    <source>
        <dbReference type="ARBA" id="ARBA00004240"/>
    </source>
</evidence>
<accession>A0A0C3H7X8</accession>
<dbReference type="EMBL" id="KN832880">
    <property type="protein sequence ID" value="KIM98521.1"/>
    <property type="molecule type" value="Genomic_DNA"/>
</dbReference>
<dbReference type="AlphaFoldDB" id="A0A0C3H7X8"/>
<dbReference type="GO" id="GO:0016020">
    <property type="term" value="C:membrane"/>
    <property type="evidence" value="ECO:0007669"/>
    <property type="project" value="UniProtKB-SubCell"/>
</dbReference>
<dbReference type="GO" id="GO:0005739">
    <property type="term" value="C:mitochondrion"/>
    <property type="evidence" value="ECO:0007669"/>
    <property type="project" value="UniProtKB-SubCell"/>
</dbReference>
<dbReference type="PANTHER" id="PTHR48182:SF2">
    <property type="entry name" value="PROTEIN SERAC1"/>
    <property type="match status" value="1"/>
</dbReference>
<dbReference type="Gene3D" id="3.40.50.1820">
    <property type="entry name" value="alpha/beta hydrolase"/>
    <property type="match status" value="1"/>
</dbReference>
<keyword evidence="6" id="KW-0472">Membrane</keyword>
<dbReference type="InParanoid" id="A0A0C3H7X8"/>
<dbReference type="GO" id="GO:0005783">
    <property type="term" value="C:endoplasmic reticulum"/>
    <property type="evidence" value="ECO:0007669"/>
    <property type="project" value="UniProtKB-SubCell"/>
</dbReference>
<gene>
    <name evidence="7" type="ORF">OIDMADRAFT_105095</name>
</gene>
<evidence type="ECO:0000256" key="1">
    <source>
        <dbReference type="ARBA" id="ARBA00004173"/>
    </source>
</evidence>
<proteinExistence type="predicted"/>
<comment type="subcellular location">
    <subcellularLocation>
        <location evidence="2">Endoplasmic reticulum</location>
    </subcellularLocation>
    <subcellularLocation>
        <location evidence="3">Membrane</location>
    </subcellularLocation>
    <subcellularLocation>
        <location evidence="1">Mitochondrion</location>
    </subcellularLocation>
</comment>
<evidence type="ECO:0000256" key="5">
    <source>
        <dbReference type="ARBA" id="ARBA00023128"/>
    </source>
</evidence>
<dbReference type="InterPro" id="IPR029058">
    <property type="entry name" value="AB_hydrolase_fold"/>
</dbReference>
<dbReference type="InterPro" id="IPR052374">
    <property type="entry name" value="SERAC1"/>
</dbReference>
<dbReference type="HOGENOM" id="CLU_000288_182_2_1"/>
<dbReference type="PANTHER" id="PTHR48182">
    <property type="entry name" value="PROTEIN SERAC1"/>
    <property type="match status" value="1"/>
</dbReference>